<reference evidence="1 2" key="1">
    <citation type="submission" date="2014-04" db="EMBL/GenBank/DDBJ databases">
        <title>Evolutionary Origins and Diversification of the Mycorrhizal Mutualists.</title>
        <authorList>
            <consortium name="DOE Joint Genome Institute"/>
            <consortium name="Mycorrhizal Genomics Consortium"/>
            <person name="Kohler A."/>
            <person name="Kuo A."/>
            <person name="Nagy L.G."/>
            <person name="Floudas D."/>
            <person name="Copeland A."/>
            <person name="Barry K.W."/>
            <person name="Cichocki N."/>
            <person name="Veneault-Fourrey C."/>
            <person name="LaButti K."/>
            <person name="Lindquist E.A."/>
            <person name="Lipzen A."/>
            <person name="Lundell T."/>
            <person name="Morin E."/>
            <person name="Murat C."/>
            <person name="Riley R."/>
            <person name="Ohm R."/>
            <person name="Sun H."/>
            <person name="Tunlid A."/>
            <person name="Henrissat B."/>
            <person name="Grigoriev I.V."/>
            <person name="Hibbett D.S."/>
            <person name="Martin F."/>
        </authorList>
    </citation>
    <scope>NUCLEOTIDE SEQUENCE [LARGE SCALE GENOMIC DNA]</scope>
    <source>
        <strain evidence="1 2">Koide BX008</strain>
    </source>
</reference>
<feature type="non-terminal residue" evidence="1">
    <location>
        <position position="1"/>
    </location>
</feature>
<dbReference type="Proteomes" id="UP000054549">
    <property type="component" value="Unassembled WGS sequence"/>
</dbReference>
<keyword evidence="2" id="KW-1185">Reference proteome</keyword>
<dbReference type="HOGENOM" id="CLU_2855738_0_0_1"/>
<dbReference type="EMBL" id="KN818313">
    <property type="protein sequence ID" value="KIL59603.1"/>
    <property type="molecule type" value="Genomic_DNA"/>
</dbReference>
<gene>
    <name evidence="1" type="ORF">M378DRAFT_169117</name>
</gene>
<sequence>SCPYDAHDLHLQLAPRSLSLSHSFSRSRVKDHRVVTLRHCLLERHMKGAQKWFERRLVYVEGDAL</sequence>
<evidence type="ECO:0000313" key="2">
    <source>
        <dbReference type="Proteomes" id="UP000054549"/>
    </source>
</evidence>
<dbReference type="InParanoid" id="A0A0C2WTE3"/>
<proteinExistence type="predicted"/>
<dbReference type="AlphaFoldDB" id="A0A0C2WTE3"/>
<name>A0A0C2WTE3_AMAMK</name>
<organism evidence="1 2">
    <name type="scientific">Amanita muscaria (strain Koide BX008)</name>
    <dbReference type="NCBI Taxonomy" id="946122"/>
    <lineage>
        <taxon>Eukaryota</taxon>
        <taxon>Fungi</taxon>
        <taxon>Dikarya</taxon>
        <taxon>Basidiomycota</taxon>
        <taxon>Agaricomycotina</taxon>
        <taxon>Agaricomycetes</taxon>
        <taxon>Agaricomycetidae</taxon>
        <taxon>Agaricales</taxon>
        <taxon>Pluteineae</taxon>
        <taxon>Amanitaceae</taxon>
        <taxon>Amanita</taxon>
    </lineage>
</organism>
<protein>
    <submittedName>
        <fullName evidence="1">Uncharacterized protein</fullName>
    </submittedName>
</protein>
<evidence type="ECO:0000313" key="1">
    <source>
        <dbReference type="EMBL" id="KIL59603.1"/>
    </source>
</evidence>
<accession>A0A0C2WTE3</accession>